<proteinExistence type="inferred from homology"/>
<keyword evidence="5" id="KW-1185">Reference proteome</keyword>
<dbReference type="Proteomes" id="UP001187734">
    <property type="component" value="Unassembled WGS sequence"/>
</dbReference>
<keyword evidence="2" id="KW-0521">NADP</keyword>
<dbReference type="InterPro" id="IPR002347">
    <property type="entry name" value="SDR_fam"/>
</dbReference>
<comment type="similarity">
    <text evidence="1">Belongs to the short-chain dehydrogenases/reductases (SDR) family.</text>
</comment>
<dbReference type="Pfam" id="PF00106">
    <property type="entry name" value="adh_short"/>
    <property type="match status" value="1"/>
</dbReference>
<dbReference type="EMBL" id="ONZP01000678">
    <property type="protein sequence ID" value="SPJ89605.1"/>
    <property type="molecule type" value="Genomic_DNA"/>
</dbReference>
<gene>
    <name evidence="4" type="ORF">FTOL_12966</name>
</gene>
<dbReference type="PANTHER" id="PTHR24320:SF282">
    <property type="entry name" value="WW DOMAIN-CONTAINING OXIDOREDUCTASE"/>
    <property type="match status" value="1"/>
</dbReference>
<dbReference type="Gene3D" id="3.40.50.720">
    <property type="entry name" value="NAD(P)-binding Rossmann-like Domain"/>
    <property type="match status" value="1"/>
</dbReference>
<dbReference type="AlphaFoldDB" id="A0AAE8MMS6"/>
<organism evidence="4 5">
    <name type="scientific">Fusarium torulosum</name>
    <dbReference type="NCBI Taxonomy" id="33205"/>
    <lineage>
        <taxon>Eukaryota</taxon>
        <taxon>Fungi</taxon>
        <taxon>Dikarya</taxon>
        <taxon>Ascomycota</taxon>
        <taxon>Pezizomycotina</taxon>
        <taxon>Sordariomycetes</taxon>
        <taxon>Hypocreomycetidae</taxon>
        <taxon>Hypocreales</taxon>
        <taxon>Nectriaceae</taxon>
        <taxon>Fusarium</taxon>
    </lineage>
</organism>
<dbReference type="PRINTS" id="PR00081">
    <property type="entry name" value="GDHRDH"/>
</dbReference>
<accession>A0AAE8MMS6</accession>
<dbReference type="InterPro" id="IPR036291">
    <property type="entry name" value="NAD(P)-bd_dom_sf"/>
</dbReference>
<evidence type="ECO:0000256" key="3">
    <source>
        <dbReference type="ARBA" id="ARBA00023002"/>
    </source>
</evidence>
<evidence type="ECO:0000256" key="1">
    <source>
        <dbReference type="ARBA" id="ARBA00006484"/>
    </source>
</evidence>
<evidence type="ECO:0000313" key="5">
    <source>
        <dbReference type="Proteomes" id="UP001187734"/>
    </source>
</evidence>
<reference evidence="4" key="1">
    <citation type="submission" date="2018-03" db="EMBL/GenBank/DDBJ databases">
        <authorList>
            <person name="Guldener U."/>
        </authorList>
    </citation>
    <scope>NUCLEOTIDE SEQUENCE</scope>
</reference>
<dbReference type="PANTHER" id="PTHR24320">
    <property type="entry name" value="RETINOL DEHYDROGENASE"/>
    <property type="match status" value="1"/>
</dbReference>
<evidence type="ECO:0000256" key="2">
    <source>
        <dbReference type="ARBA" id="ARBA00022857"/>
    </source>
</evidence>
<evidence type="ECO:0000313" key="4">
    <source>
        <dbReference type="EMBL" id="SPJ89605.1"/>
    </source>
</evidence>
<protein>
    <submittedName>
        <fullName evidence="4">Related to alcohol dehydrogenase homolog Bli-4</fullName>
    </submittedName>
</protein>
<comment type="caution">
    <text evidence="4">The sequence shown here is derived from an EMBL/GenBank/DDBJ whole genome shotgun (WGS) entry which is preliminary data.</text>
</comment>
<keyword evidence="3" id="KW-0560">Oxidoreductase</keyword>
<name>A0AAE8MMS6_9HYPO</name>
<sequence>MCGGSTSIKFNPDTDIPALTGKVILVTGGTNGLGKESILQLAKHEPAEIWMGARNAEKVQTAINDIQESVPKSVSIKFLHIDLGSFASISEAATVFKKHSLRLDILMLNAGIMITPAGLTEDGYEIQFGTNHMGHALLTKLLLPILSSTAALPDSDVRVVIKAVSVHPGMVKTNLGNESASKSLLLRTALNVARAVVGVDVATGAITQLWAAMGKDVKAGEYYEPIGVTGRGSEWAADEELGDKLWEWTQNQIEGY</sequence>
<dbReference type="SUPFAM" id="SSF51735">
    <property type="entry name" value="NAD(P)-binding Rossmann-fold domains"/>
    <property type="match status" value="1"/>
</dbReference>
<dbReference type="GO" id="GO:0016491">
    <property type="term" value="F:oxidoreductase activity"/>
    <property type="evidence" value="ECO:0007669"/>
    <property type="project" value="UniProtKB-KW"/>
</dbReference>